<dbReference type="InterPro" id="IPR039220">
    <property type="entry name" value="FAM3"/>
</dbReference>
<dbReference type="PROSITE" id="PS52031">
    <property type="entry name" value="GG_LECTIN"/>
    <property type="match status" value="1"/>
</dbReference>
<dbReference type="Pfam" id="PF15711">
    <property type="entry name" value="ILEI"/>
    <property type="match status" value="2"/>
</dbReference>
<keyword evidence="8" id="KW-1185">Reference proteome</keyword>
<dbReference type="OrthoDB" id="5990519at2759"/>
<feature type="domain" description="ILEI/PANDER" evidence="6">
    <location>
        <begin position="92"/>
        <end position="179"/>
    </location>
</feature>
<comment type="subcellular location">
    <subcellularLocation>
        <location evidence="1">Secreted</location>
    </subcellularLocation>
</comment>
<keyword evidence="3" id="KW-0964">Secreted</keyword>
<dbReference type="PANTHER" id="PTHR14592">
    <property type="entry name" value="UNCHARACTERIZED FAM3"/>
    <property type="match status" value="1"/>
</dbReference>
<organism evidence="7 8">
    <name type="scientific">Desmophyllum pertusum</name>
    <dbReference type="NCBI Taxonomy" id="174260"/>
    <lineage>
        <taxon>Eukaryota</taxon>
        <taxon>Metazoa</taxon>
        <taxon>Cnidaria</taxon>
        <taxon>Anthozoa</taxon>
        <taxon>Hexacorallia</taxon>
        <taxon>Scleractinia</taxon>
        <taxon>Caryophylliina</taxon>
        <taxon>Caryophylliidae</taxon>
        <taxon>Desmophyllum</taxon>
    </lineage>
</organism>
<feature type="domain" description="ILEI/PANDER" evidence="6">
    <location>
        <begin position="250"/>
        <end position="288"/>
    </location>
</feature>
<keyword evidence="4" id="KW-0732">Signal</keyword>
<reference evidence="7" key="1">
    <citation type="submission" date="2023-01" db="EMBL/GenBank/DDBJ databases">
        <title>Genome assembly of the deep-sea coral Lophelia pertusa.</title>
        <authorList>
            <person name="Herrera S."/>
            <person name="Cordes E."/>
        </authorList>
    </citation>
    <scope>NUCLEOTIDE SEQUENCE</scope>
    <source>
        <strain evidence="7">USNM1676648</strain>
        <tissue evidence="7">Polyp</tissue>
    </source>
</reference>
<sequence length="292" mass="31526">MIPVCSPRVDLSMGIVESRVSTLKSVAAEYPKRVGFNQQQMKNEKYFSEWNNVPVVDIFVRSEGCEDPGKAPNTCGIAYIKVNGKDHSLRGRGINVVVVDATAGVVLETKTYDTHGDGNAANRLKDFLNSLQGDVIVVVAAQDEAARLLADSAIDALKRLGAIDPIKPEYRGSYAFVGYARVKKPSWIAQQWRGRGKGPSEVSLKVPLTPNPFVDIHVRSEGCNDPGKRPNTCGIASIKVDGIDRSLHGRGHNVVIVDARTGAVLEAKAFDTHGDGNAGNSLRSYLDSKNGQ</sequence>
<evidence type="ECO:0000259" key="6">
    <source>
        <dbReference type="Pfam" id="PF15711"/>
    </source>
</evidence>
<dbReference type="Proteomes" id="UP001163046">
    <property type="component" value="Unassembled WGS sequence"/>
</dbReference>
<evidence type="ECO:0000256" key="4">
    <source>
        <dbReference type="ARBA" id="ARBA00022729"/>
    </source>
</evidence>
<keyword evidence="5" id="KW-1015">Disulfide bond</keyword>
<name>A0A9W9Y8H6_9CNID</name>
<evidence type="ECO:0000313" key="8">
    <source>
        <dbReference type="Proteomes" id="UP001163046"/>
    </source>
</evidence>
<dbReference type="AlphaFoldDB" id="A0A9W9Y8H6"/>
<dbReference type="EMBL" id="MU827814">
    <property type="protein sequence ID" value="KAJ7323452.1"/>
    <property type="molecule type" value="Genomic_DNA"/>
</dbReference>
<evidence type="ECO:0000256" key="5">
    <source>
        <dbReference type="ARBA" id="ARBA00023157"/>
    </source>
</evidence>
<gene>
    <name evidence="7" type="ORF">OS493_031652</name>
</gene>
<accession>A0A9W9Y8H6</accession>
<proteinExistence type="inferred from homology"/>
<dbReference type="InterPro" id="IPR039477">
    <property type="entry name" value="ILEI/PANDER_dom"/>
</dbReference>
<evidence type="ECO:0000256" key="3">
    <source>
        <dbReference type="ARBA" id="ARBA00022525"/>
    </source>
</evidence>
<evidence type="ECO:0000313" key="7">
    <source>
        <dbReference type="EMBL" id="KAJ7323452.1"/>
    </source>
</evidence>
<dbReference type="GO" id="GO:0005576">
    <property type="term" value="C:extracellular region"/>
    <property type="evidence" value="ECO:0007669"/>
    <property type="project" value="UniProtKB-SubCell"/>
</dbReference>
<comment type="similarity">
    <text evidence="2">Belongs to the FAM3 family.</text>
</comment>
<comment type="caution">
    <text evidence="7">The sequence shown here is derived from an EMBL/GenBank/DDBJ whole genome shotgun (WGS) entry which is preliminary data.</text>
</comment>
<protein>
    <recommendedName>
        <fullName evidence="6">ILEI/PANDER domain-containing protein</fullName>
    </recommendedName>
</protein>
<evidence type="ECO:0000256" key="1">
    <source>
        <dbReference type="ARBA" id="ARBA00004613"/>
    </source>
</evidence>
<evidence type="ECO:0000256" key="2">
    <source>
        <dbReference type="ARBA" id="ARBA00010905"/>
    </source>
</evidence>